<feature type="compositionally biased region" description="Low complexity" evidence="2">
    <location>
        <begin position="20"/>
        <end position="35"/>
    </location>
</feature>
<name>A0ABX0KDL5_9PROT</name>
<dbReference type="Gene3D" id="1.10.10.10">
    <property type="entry name" value="Winged helix-like DNA-binding domain superfamily/Winged helix DNA-binding domain"/>
    <property type="match status" value="1"/>
</dbReference>
<accession>A0ABX0KDL5</accession>
<dbReference type="InterPro" id="IPR036388">
    <property type="entry name" value="WH-like_DNA-bd_sf"/>
</dbReference>
<dbReference type="EMBL" id="WOSW01000022">
    <property type="protein sequence ID" value="NHO33176.1"/>
    <property type="molecule type" value="Genomic_DNA"/>
</dbReference>
<dbReference type="Pfam" id="PF00480">
    <property type="entry name" value="ROK"/>
    <property type="match status" value="1"/>
</dbReference>
<dbReference type="Proteomes" id="UP000615326">
    <property type="component" value="Unassembled WGS sequence"/>
</dbReference>
<dbReference type="Gene3D" id="3.30.420.40">
    <property type="match status" value="2"/>
</dbReference>
<feature type="region of interest" description="Disordered" evidence="2">
    <location>
        <begin position="1"/>
        <end position="36"/>
    </location>
</feature>
<dbReference type="InterPro" id="IPR036390">
    <property type="entry name" value="WH_DNA-bd_sf"/>
</dbReference>
<dbReference type="PANTHER" id="PTHR18964:SF149">
    <property type="entry name" value="BIFUNCTIONAL UDP-N-ACETYLGLUCOSAMINE 2-EPIMERASE_N-ACETYLMANNOSAMINE KINASE"/>
    <property type="match status" value="1"/>
</dbReference>
<proteinExistence type="inferred from homology"/>
<evidence type="ECO:0000256" key="1">
    <source>
        <dbReference type="ARBA" id="ARBA00006479"/>
    </source>
</evidence>
<organism evidence="3 4">
    <name type="scientific">Acetobacter fallax</name>
    <dbReference type="NCBI Taxonomy" id="1737473"/>
    <lineage>
        <taxon>Bacteria</taxon>
        <taxon>Pseudomonadati</taxon>
        <taxon>Pseudomonadota</taxon>
        <taxon>Alphaproteobacteria</taxon>
        <taxon>Acetobacterales</taxon>
        <taxon>Acetobacteraceae</taxon>
        <taxon>Acetobacter</taxon>
    </lineage>
</organism>
<evidence type="ECO:0000256" key="2">
    <source>
        <dbReference type="SAM" id="MobiDB-lite"/>
    </source>
</evidence>
<dbReference type="SUPFAM" id="SSF53067">
    <property type="entry name" value="Actin-like ATPase domain"/>
    <property type="match status" value="1"/>
</dbReference>
<comment type="similarity">
    <text evidence="1">Belongs to the ROK (NagC/XylR) family.</text>
</comment>
<keyword evidence="4" id="KW-1185">Reference proteome</keyword>
<evidence type="ECO:0000313" key="4">
    <source>
        <dbReference type="Proteomes" id="UP000615326"/>
    </source>
</evidence>
<sequence length="461" mass="48146">MPASVCNRMPETGLVIPRQTAGPSTASPSTSSSSPVTRRLPFCKYATDIYGKMVYPLKKPAGTMVGAAYLNLSGHSMVPGSATLSAGHRQILSAISREGPRSRTELAGLLGLSKASISGLVRDLLEQNILCEQELIFGIGRPSVSLAVRADAASFIGISLQQDPAVLLLTDLHGTVHARLELPRLSDPDEAVESLANGIQSLKKEGGDAADRLSGIGIALPGFVSRDRLTCITSTAHGWKNVNIGTALAERTGLPTWVENDANALILGEELFGPLRGSPDFSMLFVSHGIGCAHIVNGRLLRGNSGGAGEISHAPVAIDGFGALPCRCGNKGCLETVSSLLAIGNAARRAELPTDIAELADLAAAGQPDALSILHQAGSAMGIATAQLIQMLDPSHVVVMLDHTLHDSVFGHALMNEAESHILHRTGVKTMIHFRDFAPEGFAAGAASLAARYFIFGPEAG</sequence>
<comment type="caution">
    <text evidence="3">The sequence shown here is derived from an EMBL/GenBank/DDBJ whole genome shotgun (WGS) entry which is preliminary data.</text>
</comment>
<gene>
    <name evidence="3" type="ORF">GOB84_11510</name>
</gene>
<evidence type="ECO:0000313" key="3">
    <source>
        <dbReference type="EMBL" id="NHO33176.1"/>
    </source>
</evidence>
<dbReference type="InterPro" id="IPR043129">
    <property type="entry name" value="ATPase_NBD"/>
</dbReference>
<dbReference type="PANTHER" id="PTHR18964">
    <property type="entry name" value="ROK (REPRESSOR, ORF, KINASE) FAMILY"/>
    <property type="match status" value="1"/>
</dbReference>
<protein>
    <submittedName>
        <fullName evidence="3">ROK family protein</fullName>
    </submittedName>
</protein>
<dbReference type="SUPFAM" id="SSF46785">
    <property type="entry name" value="Winged helix' DNA-binding domain"/>
    <property type="match status" value="1"/>
</dbReference>
<dbReference type="InterPro" id="IPR000600">
    <property type="entry name" value="ROK"/>
</dbReference>
<reference evidence="3 4" key="1">
    <citation type="journal article" date="2020" name="Int. J. Syst. Evol. Microbiol.">
        <title>Novel acetic acid bacteria from cider fermentations: Acetobacter conturbans sp. nov. and Acetobacter fallax sp. nov.</title>
        <authorList>
            <person name="Sombolestani A.S."/>
            <person name="Cleenwerck I."/>
            <person name="Cnockaert M."/>
            <person name="Borremans W."/>
            <person name="Wieme A.D."/>
            <person name="De Vuyst L."/>
            <person name="Vandamme P."/>
        </authorList>
    </citation>
    <scope>NUCLEOTIDE SEQUENCE [LARGE SCALE GENOMIC DNA]</scope>
    <source>
        <strain evidence="3 4">LMG 1637</strain>
    </source>
</reference>